<sequence>MNFKPTIFTFFALLLATGWAAAQNDDFRKNPPKAGPAPRIQMGEYEQFSLDNGLQVIVVENHKLPKVTFQLLVDVPPATYGEKAGVPDLAGDLLSRGTASRSKAEIDQAVDFIGASLYSTSTGVYASSLSKHKATLLELMADVALNPAFPEEEFEKVLQQQISGLQYQASDPATISSNVSQVLRNGSAHPYGELTTEETLGNIKLADCKAYYEANFKPNISYLAFIGDITAEEARELAEQYFGKWEKGAIAKKFFPRPDMPEEAQVAFVNKDGATQSVLNITYPVNLKPGAQDAIVANVLNTLLGGGVLSSRLNQNIREDKGYSYGVRSTLSYDKLIGYFAAGGNVRNEVTDSAVVEMLKEMELLRNELVTEKELQGVKNFIFGSFARSTERPETAARFALNTARYKLPKDYYATYLEKVAAVTREDLREAARKFLRPDQAYIVVVGNMDETAEALQRVAPVVFYDKEGQEKKAAQAAIPEGLTGMDVINSYLEALGGKDALAKVEDVTISMSATVQGMQLSIETKQAASGKMAMAVKMNGNVMNETRFDGEKGMVSAMGQKQILEGEEAEAMKARASIFPELNYSAKDHKIDLTGVEEINGEQAYKLQITLPSGDVVTEYYAVASGLKLRQVTKQEGPTGEISVTNEFADYQAVDGVMFPFENKSEGMAPFPITMKVESVAVNSGLSDDTFKVEE</sequence>
<accession>A0A5C6RJW7</accession>
<dbReference type="PANTHER" id="PTHR11851">
    <property type="entry name" value="METALLOPROTEASE"/>
    <property type="match status" value="1"/>
</dbReference>
<dbReference type="InterPro" id="IPR007863">
    <property type="entry name" value="Peptidase_M16_C"/>
</dbReference>
<dbReference type="PANTHER" id="PTHR11851:SF224">
    <property type="entry name" value="PROCESSING PROTEASE"/>
    <property type="match status" value="1"/>
</dbReference>
<reference evidence="4 5" key="1">
    <citation type="submission" date="2019-08" db="EMBL/GenBank/DDBJ databases">
        <title>Genome of Phaeodactylibacter luteus.</title>
        <authorList>
            <person name="Bowman J.P."/>
        </authorList>
    </citation>
    <scope>NUCLEOTIDE SEQUENCE [LARGE SCALE GENOMIC DNA]</scope>
    <source>
        <strain evidence="4 5">KCTC 42180</strain>
    </source>
</reference>
<feature type="chain" id="PRO_5022671688" evidence="1">
    <location>
        <begin position="23"/>
        <end position="696"/>
    </location>
</feature>
<dbReference type="GO" id="GO:0046872">
    <property type="term" value="F:metal ion binding"/>
    <property type="evidence" value="ECO:0007669"/>
    <property type="project" value="InterPro"/>
</dbReference>
<evidence type="ECO:0000313" key="5">
    <source>
        <dbReference type="Proteomes" id="UP000321580"/>
    </source>
</evidence>
<feature type="domain" description="Peptidase M16 N-terminal" evidence="2">
    <location>
        <begin position="59"/>
        <end position="166"/>
    </location>
</feature>
<dbReference type="Gene3D" id="3.30.830.10">
    <property type="entry name" value="Metalloenzyme, LuxS/M16 peptidase-like"/>
    <property type="match status" value="2"/>
</dbReference>
<dbReference type="SUPFAM" id="SSF63411">
    <property type="entry name" value="LuxS/MPP-like metallohydrolase"/>
    <property type="match status" value="2"/>
</dbReference>
<dbReference type="AlphaFoldDB" id="A0A5C6RJW7"/>
<dbReference type="InterPro" id="IPR011765">
    <property type="entry name" value="Pept_M16_N"/>
</dbReference>
<keyword evidence="1" id="KW-0732">Signal</keyword>
<dbReference type="Pfam" id="PF00675">
    <property type="entry name" value="Peptidase_M16"/>
    <property type="match status" value="1"/>
</dbReference>
<proteinExistence type="predicted"/>
<dbReference type="OrthoDB" id="9811314at2"/>
<name>A0A5C6RJW7_9BACT</name>
<organism evidence="4 5">
    <name type="scientific">Phaeodactylibacter luteus</name>
    <dbReference type="NCBI Taxonomy" id="1564516"/>
    <lineage>
        <taxon>Bacteria</taxon>
        <taxon>Pseudomonadati</taxon>
        <taxon>Bacteroidota</taxon>
        <taxon>Saprospiria</taxon>
        <taxon>Saprospirales</taxon>
        <taxon>Haliscomenobacteraceae</taxon>
        <taxon>Phaeodactylibacter</taxon>
    </lineage>
</organism>
<gene>
    <name evidence="4" type="ORF">FRY97_16305</name>
</gene>
<dbReference type="InterPro" id="IPR050361">
    <property type="entry name" value="MPP/UQCRC_Complex"/>
</dbReference>
<dbReference type="EMBL" id="VOOR01000040">
    <property type="protein sequence ID" value="TXB61980.1"/>
    <property type="molecule type" value="Genomic_DNA"/>
</dbReference>
<comment type="caution">
    <text evidence="4">The sequence shown here is derived from an EMBL/GenBank/DDBJ whole genome shotgun (WGS) entry which is preliminary data.</text>
</comment>
<dbReference type="InterPro" id="IPR011249">
    <property type="entry name" value="Metalloenz_LuxS/M16"/>
</dbReference>
<feature type="domain" description="Peptidase M16 C-terminal" evidence="3">
    <location>
        <begin position="203"/>
        <end position="380"/>
    </location>
</feature>
<evidence type="ECO:0000259" key="2">
    <source>
        <dbReference type="Pfam" id="PF00675"/>
    </source>
</evidence>
<dbReference type="Pfam" id="PF05193">
    <property type="entry name" value="Peptidase_M16_C"/>
    <property type="match status" value="1"/>
</dbReference>
<evidence type="ECO:0000256" key="1">
    <source>
        <dbReference type="SAM" id="SignalP"/>
    </source>
</evidence>
<protein>
    <submittedName>
        <fullName evidence="4">Insulinase family protein</fullName>
    </submittedName>
</protein>
<evidence type="ECO:0000259" key="3">
    <source>
        <dbReference type="Pfam" id="PF05193"/>
    </source>
</evidence>
<dbReference type="RefSeq" id="WP_147168632.1">
    <property type="nucleotide sequence ID" value="NZ_VOOR01000040.1"/>
</dbReference>
<evidence type="ECO:0000313" key="4">
    <source>
        <dbReference type="EMBL" id="TXB61980.1"/>
    </source>
</evidence>
<dbReference type="Proteomes" id="UP000321580">
    <property type="component" value="Unassembled WGS sequence"/>
</dbReference>
<feature type="signal peptide" evidence="1">
    <location>
        <begin position="1"/>
        <end position="22"/>
    </location>
</feature>
<keyword evidence="5" id="KW-1185">Reference proteome</keyword>